<feature type="transmembrane region" description="Helical" evidence="1">
    <location>
        <begin position="6"/>
        <end position="28"/>
    </location>
</feature>
<evidence type="ECO:0000313" key="3">
    <source>
        <dbReference type="Proteomes" id="UP000319514"/>
    </source>
</evidence>
<reference evidence="2 3" key="1">
    <citation type="submission" date="2019-06" db="EMBL/GenBank/DDBJ databases">
        <title>Sequencing the genomes of 1000 actinobacteria strains.</title>
        <authorList>
            <person name="Klenk H.-P."/>
        </authorList>
    </citation>
    <scope>NUCLEOTIDE SEQUENCE [LARGE SCALE GENOMIC DNA]</scope>
    <source>
        <strain evidence="2 3">DSM 18082</strain>
    </source>
</reference>
<keyword evidence="1" id="KW-0472">Membrane</keyword>
<dbReference type="Proteomes" id="UP000319514">
    <property type="component" value="Unassembled WGS sequence"/>
</dbReference>
<keyword evidence="1" id="KW-1133">Transmembrane helix</keyword>
<dbReference type="InterPro" id="IPR019675">
    <property type="entry name" value="DUF2550"/>
</dbReference>
<name>A0A542ZLX6_9MICO</name>
<dbReference type="OrthoDB" id="4793422at2"/>
<dbReference type="Pfam" id="PF10739">
    <property type="entry name" value="DUF2550"/>
    <property type="match status" value="1"/>
</dbReference>
<sequence>MSGWLVPSELLVAALIATTLVIVGATFARRRTIARGEPLVVCAVRDPGAGRWRVGLARYGATGLDWFTLGGLSLRPSRHWQRTLLEIGPPRRLAPEDQLDVLPDAVTVACRCDDLAFDLALSPGPYTALRSWLEASPPGFNVNVA</sequence>
<evidence type="ECO:0000313" key="2">
    <source>
        <dbReference type="EMBL" id="TQL61321.1"/>
    </source>
</evidence>
<organism evidence="2 3">
    <name type="scientific">Oryzihumus leptocrescens</name>
    <dbReference type="NCBI Taxonomy" id="297536"/>
    <lineage>
        <taxon>Bacteria</taxon>
        <taxon>Bacillati</taxon>
        <taxon>Actinomycetota</taxon>
        <taxon>Actinomycetes</taxon>
        <taxon>Micrococcales</taxon>
        <taxon>Intrasporangiaceae</taxon>
        <taxon>Oryzihumus</taxon>
    </lineage>
</organism>
<dbReference type="AlphaFoldDB" id="A0A542ZLX6"/>
<dbReference type="EMBL" id="VFOQ01000001">
    <property type="protein sequence ID" value="TQL61321.1"/>
    <property type="molecule type" value="Genomic_DNA"/>
</dbReference>
<protein>
    <submittedName>
        <fullName evidence="2">Uncharacterized protein DUF2550</fullName>
    </submittedName>
</protein>
<dbReference type="RefSeq" id="WP_141789122.1">
    <property type="nucleotide sequence ID" value="NZ_BAAAKX010000001.1"/>
</dbReference>
<evidence type="ECO:0000256" key="1">
    <source>
        <dbReference type="SAM" id="Phobius"/>
    </source>
</evidence>
<proteinExistence type="predicted"/>
<keyword evidence="3" id="KW-1185">Reference proteome</keyword>
<comment type="caution">
    <text evidence="2">The sequence shown here is derived from an EMBL/GenBank/DDBJ whole genome shotgun (WGS) entry which is preliminary data.</text>
</comment>
<gene>
    <name evidence="2" type="ORF">FB474_2729</name>
</gene>
<accession>A0A542ZLX6</accession>
<keyword evidence="1" id="KW-0812">Transmembrane</keyword>